<dbReference type="SUPFAM" id="SSF49785">
    <property type="entry name" value="Galactose-binding domain-like"/>
    <property type="match status" value="1"/>
</dbReference>
<evidence type="ECO:0000313" key="2">
    <source>
        <dbReference type="EMBL" id="ESO99839.1"/>
    </source>
</evidence>
<dbReference type="PANTHER" id="PTHR45713">
    <property type="entry name" value="FTP DOMAIN-CONTAINING PROTEIN"/>
    <property type="match status" value="1"/>
</dbReference>
<accession>V4CD79</accession>
<dbReference type="HOGENOM" id="CLU_131725_0_0_1"/>
<dbReference type="Proteomes" id="UP000030746">
    <property type="component" value="Unassembled WGS sequence"/>
</dbReference>
<organism evidence="2 3">
    <name type="scientific">Lottia gigantea</name>
    <name type="common">Giant owl limpet</name>
    <dbReference type="NCBI Taxonomy" id="225164"/>
    <lineage>
        <taxon>Eukaryota</taxon>
        <taxon>Metazoa</taxon>
        <taxon>Spiralia</taxon>
        <taxon>Lophotrochozoa</taxon>
        <taxon>Mollusca</taxon>
        <taxon>Gastropoda</taxon>
        <taxon>Patellogastropoda</taxon>
        <taxon>Lottioidea</taxon>
        <taxon>Lottiidae</taxon>
        <taxon>Lottia</taxon>
    </lineage>
</organism>
<dbReference type="Gene3D" id="2.60.120.260">
    <property type="entry name" value="Galactose-binding domain-like"/>
    <property type="match status" value="1"/>
</dbReference>
<dbReference type="InterPro" id="IPR008979">
    <property type="entry name" value="Galactose-bd-like_sf"/>
</dbReference>
<protein>
    <recommendedName>
        <fullName evidence="1">F5/8 type C domain-containing protein</fullName>
    </recommendedName>
</protein>
<dbReference type="PROSITE" id="PS50022">
    <property type="entry name" value="FA58C_3"/>
    <property type="match status" value="1"/>
</dbReference>
<proteinExistence type="predicted"/>
<gene>
    <name evidence="2" type="ORF">LOTGIDRAFT_173497</name>
</gene>
<feature type="domain" description="F5/8 type C" evidence="1">
    <location>
        <begin position="2"/>
        <end position="161"/>
    </location>
</feature>
<dbReference type="RefSeq" id="XP_009049487.1">
    <property type="nucleotide sequence ID" value="XM_009051239.1"/>
</dbReference>
<dbReference type="CTD" id="20242411"/>
<keyword evidence="3" id="KW-1185">Reference proteome</keyword>
<dbReference type="PANTHER" id="PTHR45713:SF6">
    <property type="entry name" value="F5_8 TYPE C DOMAIN-CONTAINING PROTEIN"/>
    <property type="match status" value="1"/>
</dbReference>
<evidence type="ECO:0000313" key="3">
    <source>
        <dbReference type="Proteomes" id="UP000030746"/>
    </source>
</evidence>
<name>V4CD79_LOTGI</name>
<sequence>MGLEPFLGFHTEEFATKNIALNKPARMSSMRKQFRAGNGVDGMLTNLVHTRKSDTEWWCVDLGKVYDFQSVVLYNRRNKNKALINRLAGFELKFSYNGHCDFETFNGSPVCYKDTESIGQLVYNITKCNEPVCLSSRFIFISPRSKQYLNFVELMVYELEE</sequence>
<dbReference type="KEGG" id="lgi:LOTGIDRAFT_173497"/>
<dbReference type="GeneID" id="20242411"/>
<dbReference type="OrthoDB" id="6092025at2759"/>
<dbReference type="EMBL" id="KB200890">
    <property type="protein sequence ID" value="ESO99839.1"/>
    <property type="molecule type" value="Genomic_DNA"/>
</dbReference>
<evidence type="ECO:0000259" key="1">
    <source>
        <dbReference type="PROSITE" id="PS50022"/>
    </source>
</evidence>
<dbReference type="InterPro" id="IPR051941">
    <property type="entry name" value="BG_Antigen-Binding_Lectin"/>
</dbReference>
<dbReference type="Pfam" id="PF22633">
    <property type="entry name" value="F5_F8_type_C_2"/>
    <property type="match status" value="1"/>
</dbReference>
<dbReference type="AlphaFoldDB" id="V4CD79"/>
<reference evidence="2 3" key="1">
    <citation type="journal article" date="2013" name="Nature">
        <title>Insights into bilaterian evolution from three spiralian genomes.</title>
        <authorList>
            <person name="Simakov O."/>
            <person name="Marletaz F."/>
            <person name="Cho S.J."/>
            <person name="Edsinger-Gonzales E."/>
            <person name="Havlak P."/>
            <person name="Hellsten U."/>
            <person name="Kuo D.H."/>
            <person name="Larsson T."/>
            <person name="Lv J."/>
            <person name="Arendt D."/>
            <person name="Savage R."/>
            <person name="Osoegawa K."/>
            <person name="de Jong P."/>
            <person name="Grimwood J."/>
            <person name="Chapman J.A."/>
            <person name="Shapiro H."/>
            <person name="Aerts A."/>
            <person name="Otillar R.P."/>
            <person name="Terry A.Y."/>
            <person name="Boore J.L."/>
            <person name="Grigoriev I.V."/>
            <person name="Lindberg D.R."/>
            <person name="Seaver E.C."/>
            <person name="Weisblat D.A."/>
            <person name="Putnam N.H."/>
            <person name="Rokhsar D.S."/>
        </authorList>
    </citation>
    <scope>NUCLEOTIDE SEQUENCE [LARGE SCALE GENOMIC DNA]</scope>
</reference>
<dbReference type="InterPro" id="IPR000421">
    <property type="entry name" value="FA58C"/>
</dbReference>